<sequence length="115" mass="12675">MTFLTFLVIFSSGSFLFFGVSCFFTEHMRNEFIRYGLGKQLKLVGSLQIAGAIGLGLGYLYLLELSILAASGLMVLMILGFGVRLKIRDTFLQSSPSILYALINAYIALSLYNAL</sequence>
<dbReference type="InterPro" id="IPR032808">
    <property type="entry name" value="DoxX"/>
</dbReference>
<evidence type="ECO:0000256" key="3">
    <source>
        <dbReference type="ARBA" id="ARBA00022989"/>
    </source>
</evidence>
<feature type="transmembrane region" description="Helical" evidence="5">
    <location>
        <begin position="6"/>
        <end position="24"/>
    </location>
</feature>
<evidence type="ECO:0000313" key="6">
    <source>
        <dbReference type="EMBL" id="TRO66485.1"/>
    </source>
</evidence>
<keyword evidence="2 5" id="KW-0812">Transmembrane</keyword>
<organism evidence="6 7">
    <name type="scientific">Christiangramia sabulilitoris</name>
    <dbReference type="NCBI Taxonomy" id="2583991"/>
    <lineage>
        <taxon>Bacteria</taxon>
        <taxon>Pseudomonadati</taxon>
        <taxon>Bacteroidota</taxon>
        <taxon>Flavobacteriia</taxon>
        <taxon>Flavobacteriales</taxon>
        <taxon>Flavobacteriaceae</taxon>
        <taxon>Christiangramia</taxon>
    </lineage>
</organism>
<evidence type="ECO:0000256" key="1">
    <source>
        <dbReference type="ARBA" id="ARBA00004141"/>
    </source>
</evidence>
<evidence type="ECO:0000256" key="5">
    <source>
        <dbReference type="SAM" id="Phobius"/>
    </source>
</evidence>
<keyword evidence="7" id="KW-1185">Reference proteome</keyword>
<proteinExistence type="predicted"/>
<evidence type="ECO:0000256" key="4">
    <source>
        <dbReference type="ARBA" id="ARBA00023136"/>
    </source>
</evidence>
<evidence type="ECO:0000313" key="7">
    <source>
        <dbReference type="Proteomes" id="UP000315131"/>
    </source>
</evidence>
<dbReference type="Pfam" id="PF13564">
    <property type="entry name" value="DoxX_2"/>
    <property type="match status" value="1"/>
</dbReference>
<reference evidence="6 7" key="1">
    <citation type="submission" date="2019-06" db="EMBL/GenBank/DDBJ databases">
        <title>Gramella sabulilitoris sp. nov., isolated from a marine sand.</title>
        <authorList>
            <person name="Yoon J.-H."/>
        </authorList>
    </citation>
    <scope>NUCLEOTIDE SEQUENCE [LARGE SCALE GENOMIC DNA]</scope>
    <source>
        <strain evidence="6 7">HSMS-1</strain>
    </source>
</reference>
<keyword evidence="3 5" id="KW-1133">Transmembrane helix</keyword>
<keyword evidence="4 5" id="KW-0472">Membrane</keyword>
<dbReference type="EMBL" id="VHSF01000001">
    <property type="protein sequence ID" value="TRO66485.1"/>
    <property type="molecule type" value="Genomic_DNA"/>
</dbReference>
<name>A0A550I676_9FLAO</name>
<feature type="transmembrane region" description="Helical" evidence="5">
    <location>
        <begin position="97"/>
        <end position="114"/>
    </location>
</feature>
<dbReference type="Proteomes" id="UP000315131">
    <property type="component" value="Unassembled WGS sequence"/>
</dbReference>
<evidence type="ECO:0008006" key="8">
    <source>
        <dbReference type="Google" id="ProtNLM"/>
    </source>
</evidence>
<accession>A0A550I676</accession>
<protein>
    <recommendedName>
        <fullName evidence="8">DoxX family protein</fullName>
    </recommendedName>
</protein>
<feature type="transmembrane region" description="Helical" evidence="5">
    <location>
        <begin position="67"/>
        <end position="85"/>
    </location>
</feature>
<gene>
    <name evidence="6" type="ORF">FGM01_00975</name>
</gene>
<dbReference type="RefSeq" id="WP_143409253.1">
    <property type="nucleotide sequence ID" value="NZ_VHSF01000001.1"/>
</dbReference>
<dbReference type="GO" id="GO:0016020">
    <property type="term" value="C:membrane"/>
    <property type="evidence" value="ECO:0007669"/>
    <property type="project" value="UniProtKB-SubCell"/>
</dbReference>
<feature type="transmembrane region" description="Helical" evidence="5">
    <location>
        <begin position="44"/>
        <end position="61"/>
    </location>
</feature>
<dbReference type="OrthoDB" id="799482at2"/>
<dbReference type="AlphaFoldDB" id="A0A550I676"/>
<comment type="subcellular location">
    <subcellularLocation>
        <location evidence="1">Membrane</location>
        <topology evidence="1">Multi-pass membrane protein</topology>
    </subcellularLocation>
</comment>
<evidence type="ECO:0000256" key="2">
    <source>
        <dbReference type="ARBA" id="ARBA00022692"/>
    </source>
</evidence>
<comment type="caution">
    <text evidence="6">The sequence shown here is derived from an EMBL/GenBank/DDBJ whole genome shotgun (WGS) entry which is preliminary data.</text>
</comment>